<gene>
    <name evidence="1" type="ORF">EI555_003318</name>
</gene>
<dbReference type="EMBL" id="RWIC01001493">
    <property type="protein sequence ID" value="TKC35590.1"/>
    <property type="molecule type" value="Genomic_DNA"/>
</dbReference>
<dbReference type="Proteomes" id="UP000308365">
    <property type="component" value="Unassembled WGS sequence"/>
</dbReference>
<protein>
    <submittedName>
        <fullName evidence="1">Uncharacterized protein</fullName>
    </submittedName>
</protein>
<name>A0A4V5P639_MONMO</name>
<organism evidence="1 2">
    <name type="scientific">Monodon monoceros</name>
    <name type="common">Narwhal</name>
    <name type="synonym">Ceratodon monodon</name>
    <dbReference type="NCBI Taxonomy" id="40151"/>
    <lineage>
        <taxon>Eukaryota</taxon>
        <taxon>Metazoa</taxon>
        <taxon>Chordata</taxon>
        <taxon>Craniata</taxon>
        <taxon>Vertebrata</taxon>
        <taxon>Euteleostomi</taxon>
        <taxon>Mammalia</taxon>
        <taxon>Eutheria</taxon>
        <taxon>Laurasiatheria</taxon>
        <taxon>Artiodactyla</taxon>
        <taxon>Whippomorpha</taxon>
        <taxon>Cetacea</taxon>
        <taxon>Odontoceti</taxon>
        <taxon>Monodontidae</taxon>
        <taxon>Monodon</taxon>
    </lineage>
</organism>
<evidence type="ECO:0000313" key="1">
    <source>
        <dbReference type="EMBL" id="TKC35590.1"/>
    </source>
</evidence>
<evidence type="ECO:0000313" key="2">
    <source>
        <dbReference type="Proteomes" id="UP000308365"/>
    </source>
</evidence>
<accession>A0A4V5P639</accession>
<dbReference type="AlphaFoldDB" id="A0A4V5P639"/>
<proteinExistence type="predicted"/>
<sequence>MDYYSPLLMQTNYLLRDHYDHQHHQFICFLLICQYHYKKHFHKILFLGAFHNSYIPQLYTANVIIKTLLRTTSFL</sequence>
<comment type="caution">
    <text evidence="1">The sequence shown here is derived from an EMBL/GenBank/DDBJ whole genome shotgun (WGS) entry which is preliminary data.</text>
</comment>
<reference evidence="2" key="1">
    <citation type="journal article" date="2019" name="IScience">
        <title>Narwhal Genome Reveals Long-Term Low Genetic Diversity despite Current Large Abundance Size.</title>
        <authorList>
            <person name="Westbury M.V."/>
            <person name="Petersen B."/>
            <person name="Garde E."/>
            <person name="Heide-Jorgensen M.P."/>
            <person name="Lorenzen E.D."/>
        </authorList>
    </citation>
    <scope>NUCLEOTIDE SEQUENCE [LARGE SCALE GENOMIC DNA]</scope>
</reference>